<gene>
    <name evidence="3" type="ORF">FHX73_13285</name>
</gene>
<protein>
    <submittedName>
        <fullName evidence="3">Helix-turn-helix protein</fullName>
    </submittedName>
</protein>
<evidence type="ECO:0000259" key="2">
    <source>
        <dbReference type="Pfam" id="PF13276"/>
    </source>
</evidence>
<dbReference type="InterPro" id="IPR025948">
    <property type="entry name" value="HTH-like_dom"/>
</dbReference>
<feature type="domain" description="HTH-like" evidence="2">
    <location>
        <begin position="56"/>
        <end position="110"/>
    </location>
</feature>
<evidence type="ECO:0000313" key="3">
    <source>
        <dbReference type="EMBL" id="TWF90241.1"/>
    </source>
</evidence>
<feature type="region of interest" description="Disordered" evidence="1">
    <location>
        <begin position="103"/>
        <end position="144"/>
    </location>
</feature>
<dbReference type="AlphaFoldDB" id="A0A561TT03"/>
<dbReference type="PANTHER" id="PTHR46889">
    <property type="entry name" value="TRANSPOSASE INSF FOR INSERTION SEQUENCE IS3B-RELATED"/>
    <property type="match status" value="1"/>
</dbReference>
<name>A0A561TT03_9ACTN</name>
<organism evidence="3 4">
    <name type="scientific">Kitasatospora viridis</name>
    <dbReference type="NCBI Taxonomy" id="281105"/>
    <lineage>
        <taxon>Bacteria</taxon>
        <taxon>Bacillati</taxon>
        <taxon>Actinomycetota</taxon>
        <taxon>Actinomycetes</taxon>
        <taxon>Kitasatosporales</taxon>
        <taxon>Streptomycetaceae</taxon>
        <taxon>Kitasatospora</taxon>
    </lineage>
</organism>
<feature type="compositionally biased region" description="Basic residues" evidence="1">
    <location>
        <begin position="107"/>
        <end position="123"/>
    </location>
</feature>
<dbReference type="PANTHER" id="PTHR46889:SF4">
    <property type="entry name" value="TRANSPOSASE INSO FOR INSERTION SEQUENCE ELEMENT IS911B-RELATED"/>
    <property type="match status" value="1"/>
</dbReference>
<dbReference type="Proteomes" id="UP000317940">
    <property type="component" value="Unassembled WGS sequence"/>
</dbReference>
<keyword evidence="4" id="KW-1185">Reference proteome</keyword>
<proteinExistence type="predicted"/>
<accession>A0A561TT03</accession>
<dbReference type="Pfam" id="PF13276">
    <property type="entry name" value="HTH_21"/>
    <property type="match status" value="1"/>
</dbReference>
<reference evidence="3 4" key="1">
    <citation type="submission" date="2019-06" db="EMBL/GenBank/DDBJ databases">
        <title>Sequencing the genomes of 1000 actinobacteria strains.</title>
        <authorList>
            <person name="Klenk H.-P."/>
        </authorList>
    </citation>
    <scope>NUCLEOTIDE SEQUENCE [LARGE SCALE GENOMIC DNA]</scope>
    <source>
        <strain evidence="3 4">DSM 44826</strain>
    </source>
</reference>
<dbReference type="RefSeq" id="WP_170305175.1">
    <property type="nucleotide sequence ID" value="NZ_BAAAMZ010000001.1"/>
</dbReference>
<comment type="caution">
    <text evidence="3">The sequence shown here is derived from an EMBL/GenBank/DDBJ whole genome shotgun (WGS) entry which is preliminary data.</text>
</comment>
<evidence type="ECO:0000313" key="4">
    <source>
        <dbReference type="Proteomes" id="UP000317940"/>
    </source>
</evidence>
<dbReference type="EMBL" id="VIWT01000003">
    <property type="protein sequence ID" value="TWF90241.1"/>
    <property type="molecule type" value="Genomic_DNA"/>
</dbReference>
<dbReference type="InterPro" id="IPR050900">
    <property type="entry name" value="Transposase_IS3/IS150/IS904"/>
</dbReference>
<sequence length="144" mass="16193">MAVADPAALVGAISDQRAEHGVPHTASCRALGVSEAWYYKWRRRPAEPTDREVRRARLEERITHFFCRSGDTYGSPRITFDLWAEGWKVSVNTVAEIMAELGLQARKPPRRHRSLTRQGKRRGATSADSHGFAGSHRSDAHSDR</sequence>
<evidence type="ECO:0000256" key="1">
    <source>
        <dbReference type="SAM" id="MobiDB-lite"/>
    </source>
</evidence>